<proteinExistence type="predicted"/>
<dbReference type="EMBL" id="BAAAES010000008">
    <property type="protein sequence ID" value="GAA0669947.1"/>
    <property type="molecule type" value="Genomic_DNA"/>
</dbReference>
<organism evidence="1 2">
    <name type="scientific">Sphingomonas insulae</name>
    <dbReference type="NCBI Taxonomy" id="424800"/>
    <lineage>
        <taxon>Bacteria</taxon>
        <taxon>Pseudomonadati</taxon>
        <taxon>Pseudomonadota</taxon>
        <taxon>Alphaproteobacteria</taxon>
        <taxon>Sphingomonadales</taxon>
        <taxon>Sphingomonadaceae</taxon>
        <taxon>Sphingomonas</taxon>
    </lineage>
</organism>
<evidence type="ECO:0000313" key="2">
    <source>
        <dbReference type="Proteomes" id="UP001500238"/>
    </source>
</evidence>
<comment type="caution">
    <text evidence="1">The sequence shown here is derived from an EMBL/GenBank/DDBJ whole genome shotgun (WGS) entry which is preliminary data.</text>
</comment>
<protein>
    <submittedName>
        <fullName evidence="1">Uncharacterized protein</fullName>
    </submittedName>
</protein>
<sequence>MKLSDITFVKRIAVGGADGRVTTQDVQETMAMLNRCLHELPRGKVIAVEQTPCIHMDANGSHVFQLVSYHVGFARKPAWLDDDE</sequence>
<evidence type="ECO:0000313" key="1">
    <source>
        <dbReference type="EMBL" id="GAA0669947.1"/>
    </source>
</evidence>
<reference evidence="2" key="1">
    <citation type="journal article" date="2019" name="Int. J. Syst. Evol. Microbiol.">
        <title>The Global Catalogue of Microorganisms (GCM) 10K type strain sequencing project: providing services to taxonomists for standard genome sequencing and annotation.</title>
        <authorList>
            <consortium name="The Broad Institute Genomics Platform"/>
            <consortium name="The Broad Institute Genome Sequencing Center for Infectious Disease"/>
            <person name="Wu L."/>
            <person name="Ma J."/>
        </authorList>
    </citation>
    <scope>NUCLEOTIDE SEQUENCE [LARGE SCALE GENOMIC DNA]</scope>
    <source>
        <strain evidence="2">JCM 14603</strain>
    </source>
</reference>
<keyword evidence="2" id="KW-1185">Reference proteome</keyword>
<dbReference type="RefSeq" id="WP_163956837.1">
    <property type="nucleotide sequence ID" value="NZ_BAAAES010000008.1"/>
</dbReference>
<name>A0ABP3T0S4_9SPHN</name>
<dbReference type="Proteomes" id="UP001500238">
    <property type="component" value="Unassembled WGS sequence"/>
</dbReference>
<accession>A0ABP3T0S4</accession>
<gene>
    <name evidence="1" type="ORF">GCM10009102_20620</name>
</gene>